<gene>
    <name evidence="7" type="ORF">F0562_023332</name>
</gene>
<sequence length="112" mass="12713">MLFSIPLWCGVLLTGLSTLVLLAFQQYGVRKLEFLIAFLVFTIATCFLVELGYAKPNSSEVLHGLFVPHSWVLWLCRKAVSIRGIPFTSWIWFSRSPPSKDIMVVAFNRTGF</sequence>
<evidence type="ECO:0000256" key="2">
    <source>
        <dbReference type="ARBA" id="ARBA00009965"/>
    </source>
</evidence>
<evidence type="ECO:0000256" key="4">
    <source>
        <dbReference type="ARBA" id="ARBA00022989"/>
    </source>
</evidence>
<comment type="subcellular location">
    <subcellularLocation>
        <location evidence="1">Membrane</location>
        <topology evidence="1">Multi-pass membrane protein</topology>
    </subcellularLocation>
</comment>
<feature type="transmembrane region" description="Helical" evidence="6">
    <location>
        <begin position="7"/>
        <end position="28"/>
    </location>
</feature>
<keyword evidence="3 6" id="KW-0812">Transmembrane</keyword>
<dbReference type="PANTHER" id="PTHR11706:SF54">
    <property type="entry name" value="METAL TRANSPORTER NRAMP1"/>
    <property type="match status" value="1"/>
</dbReference>
<dbReference type="Pfam" id="PF01566">
    <property type="entry name" value="Nramp"/>
    <property type="match status" value="1"/>
</dbReference>
<dbReference type="GO" id="GO:0034755">
    <property type="term" value="P:iron ion transmembrane transport"/>
    <property type="evidence" value="ECO:0007669"/>
    <property type="project" value="TreeGrafter"/>
</dbReference>
<dbReference type="GO" id="GO:0005384">
    <property type="term" value="F:manganese ion transmembrane transporter activity"/>
    <property type="evidence" value="ECO:0007669"/>
    <property type="project" value="TreeGrafter"/>
</dbReference>
<evidence type="ECO:0000313" key="7">
    <source>
        <dbReference type="EMBL" id="KAA8542180.1"/>
    </source>
</evidence>
<evidence type="ECO:0000256" key="3">
    <source>
        <dbReference type="ARBA" id="ARBA00022692"/>
    </source>
</evidence>
<keyword evidence="4 6" id="KW-1133">Transmembrane helix</keyword>
<dbReference type="Proteomes" id="UP000325577">
    <property type="component" value="Linkage Group LG12"/>
</dbReference>
<keyword evidence="5 6" id="KW-0472">Membrane</keyword>
<dbReference type="OrthoDB" id="409173at2759"/>
<feature type="transmembrane region" description="Helical" evidence="6">
    <location>
        <begin position="34"/>
        <end position="53"/>
    </location>
</feature>
<organism evidence="7 8">
    <name type="scientific">Nyssa sinensis</name>
    <dbReference type="NCBI Taxonomy" id="561372"/>
    <lineage>
        <taxon>Eukaryota</taxon>
        <taxon>Viridiplantae</taxon>
        <taxon>Streptophyta</taxon>
        <taxon>Embryophyta</taxon>
        <taxon>Tracheophyta</taxon>
        <taxon>Spermatophyta</taxon>
        <taxon>Magnoliopsida</taxon>
        <taxon>eudicotyledons</taxon>
        <taxon>Gunneridae</taxon>
        <taxon>Pentapetalae</taxon>
        <taxon>asterids</taxon>
        <taxon>Cornales</taxon>
        <taxon>Nyssaceae</taxon>
        <taxon>Nyssa</taxon>
    </lineage>
</organism>
<comment type="similarity">
    <text evidence="2">Belongs to the NRAMP (TC 2.A.55) family.</text>
</comment>
<protein>
    <submittedName>
        <fullName evidence="7">Uncharacterized protein</fullName>
    </submittedName>
</protein>
<dbReference type="GO" id="GO:0005886">
    <property type="term" value="C:plasma membrane"/>
    <property type="evidence" value="ECO:0007669"/>
    <property type="project" value="TreeGrafter"/>
</dbReference>
<evidence type="ECO:0000256" key="5">
    <source>
        <dbReference type="ARBA" id="ARBA00023136"/>
    </source>
</evidence>
<evidence type="ECO:0000313" key="8">
    <source>
        <dbReference type="Proteomes" id="UP000325577"/>
    </source>
</evidence>
<dbReference type="GO" id="GO:0015086">
    <property type="term" value="F:cadmium ion transmembrane transporter activity"/>
    <property type="evidence" value="ECO:0007669"/>
    <property type="project" value="TreeGrafter"/>
</dbReference>
<keyword evidence="8" id="KW-1185">Reference proteome</keyword>
<name>A0A5J5BIT9_9ASTE</name>
<dbReference type="PRINTS" id="PR00447">
    <property type="entry name" value="NATRESASSCMP"/>
</dbReference>
<reference evidence="7 8" key="1">
    <citation type="submission" date="2019-09" db="EMBL/GenBank/DDBJ databases">
        <title>A chromosome-level genome assembly of the Chinese tupelo Nyssa sinensis.</title>
        <authorList>
            <person name="Yang X."/>
            <person name="Kang M."/>
            <person name="Yang Y."/>
            <person name="Xiong H."/>
            <person name="Wang M."/>
            <person name="Zhang Z."/>
            <person name="Wang Z."/>
            <person name="Wu H."/>
            <person name="Ma T."/>
            <person name="Liu J."/>
            <person name="Xi Z."/>
        </authorList>
    </citation>
    <scope>NUCLEOTIDE SEQUENCE [LARGE SCALE GENOMIC DNA]</scope>
    <source>
        <strain evidence="7">J267</strain>
        <tissue evidence="7">Leaf</tissue>
    </source>
</reference>
<dbReference type="EMBL" id="CM018035">
    <property type="protein sequence ID" value="KAA8542180.1"/>
    <property type="molecule type" value="Genomic_DNA"/>
</dbReference>
<evidence type="ECO:0000256" key="1">
    <source>
        <dbReference type="ARBA" id="ARBA00004141"/>
    </source>
</evidence>
<dbReference type="PANTHER" id="PTHR11706">
    <property type="entry name" value="SOLUTE CARRIER PROTEIN FAMILY 11 MEMBER"/>
    <property type="match status" value="1"/>
</dbReference>
<proteinExistence type="inferred from homology"/>
<accession>A0A5J5BIT9</accession>
<dbReference type="InterPro" id="IPR001046">
    <property type="entry name" value="NRAMP_fam"/>
</dbReference>
<dbReference type="AlphaFoldDB" id="A0A5J5BIT9"/>
<evidence type="ECO:0000256" key="6">
    <source>
        <dbReference type="SAM" id="Phobius"/>
    </source>
</evidence>